<keyword evidence="4 9" id="KW-0812">Transmembrane</keyword>
<feature type="transmembrane region" description="Helical" evidence="9">
    <location>
        <begin position="173"/>
        <end position="191"/>
    </location>
</feature>
<keyword evidence="6 9" id="KW-0472">Membrane</keyword>
<feature type="region of interest" description="Disordered" evidence="8">
    <location>
        <begin position="514"/>
        <end position="550"/>
    </location>
</feature>
<dbReference type="EMBL" id="JAUBYV010000013">
    <property type="protein sequence ID" value="KAK2623589.1"/>
    <property type="molecule type" value="Genomic_DNA"/>
</dbReference>
<evidence type="ECO:0000259" key="10">
    <source>
        <dbReference type="Pfam" id="PF00909"/>
    </source>
</evidence>
<feature type="transmembrane region" description="Helical" evidence="9">
    <location>
        <begin position="102"/>
        <end position="124"/>
    </location>
</feature>
<feature type="transmembrane region" description="Helical" evidence="9">
    <location>
        <begin position="131"/>
        <end position="153"/>
    </location>
</feature>
<evidence type="ECO:0000313" key="12">
    <source>
        <dbReference type="Proteomes" id="UP001285354"/>
    </source>
</evidence>
<evidence type="ECO:0000256" key="3">
    <source>
        <dbReference type="ARBA" id="ARBA00022448"/>
    </source>
</evidence>
<name>A0AAD9SV99_9HELO</name>
<sequence>MDATSSGDYAWIMASTALVFMMVPGIALFYSGLRSQTTALSLIWLSMMSVAVSSLQWFLFGFSLVFSDTPTNRFIGNFKYALFLNIDPEDSFAGVRAHDVPAMVFGLFQGMFASFTISLITGVIAEKGRLLPFLLFSFVWSTLVYDPLAYWVWNERGWSNEMGALDWAGGTPVHISSGAASLAYTIMLKHIRLSTDDTHSVNSISFDKGRWKKYLFSRSLRSTRRPSGPSALEAGLESHNMTNALLGLLLVWFGWFGFNAGSELKANIRAAAAFIATNVAACSGGVAYTLLERIVGQKWSGLGFCTGVFAGLVAITPGAGYVPPWAALIFGSTAAAVSFAFEAIKSLEDFLEEPLHITIIHGVCGLWGMFLTGIFADKHVALLDGAVIDGGAINGNPMQIPIQMAGGFAGAMYSFLVSLAILGIMQLLSIYFPFLELRARSRRGVVPNLDELELEDTGAYRLNCRYHPISNNPVTRNSMISSRHSASHSQSYLNEPSHSSLQYLEMEGYSPPDYSHHSLSMSHTRTESSAQAKNGLQTLESGGSRGTPSR</sequence>
<evidence type="ECO:0000256" key="7">
    <source>
        <dbReference type="ARBA" id="ARBA00023177"/>
    </source>
</evidence>
<evidence type="ECO:0000256" key="5">
    <source>
        <dbReference type="ARBA" id="ARBA00022989"/>
    </source>
</evidence>
<dbReference type="PANTHER" id="PTHR43029">
    <property type="entry name" value="AMMONIUM TRANSPORTER MEP2"/>
    <property type="match status" value="1"/>
</dbReference>
<comment type="similarity">
    <text evidence="2">Belongs to the ammonia transporter channel (TC 1.A.11.2) family.</text>
</comment>
<dbReference type="AlphaFoldDB" id="A0AAD9SV99"/>
<comment type="caution">
    <text evidence="11">The sequence shown here is derived from an EMBL/GenBank/DDBJ whole genome shotgun (WGS) entry which is preliminary data.</text>
</comment>
<dbReference type="SUPFAM" id="SSF111352">
    <property type="entry name" value="Ammonium transporter"/>
    <property type="match status" value="1"/>
</dbReference>
<feature type="transmembrane region" description="Helical" evidence="9">
    <location>
        <begin position="42"/>
        <end position="66"/>
    </location>
</feature>
<reference evidence="11" key="1">
    <citation type="submission" date="2023-06" db="EMBL/GenBank/DDBJ databases">
        <title>Draft genome of Marssonina rosae.</title>
        <authorList>
            <person name="Cheng Q."/>
        </authorList>
    </citation>
    <scope>NUCLEOTIDE SEQUENCE</scope>
    <source>
        <strain evidence="11">R4</strain>
    </source>
</reference>
<protein>
    <recommendedName>
        <fullName evidence="10">Ammonium transporter AmtB-like domain-containing protein</fullName>
    </recommendedName>
</protein>
<evidence type="ECO:0000256" key="1">
    <source>
        <dbReference type="ARBA" id="ARBA00004141"/>
    </source>
</evidence>
<keyword evidence="3" id="KW-0813">Transport</keyword>
<comment type="subcellular location">
    <subcellularLocation>
        <location evidence="1">Membrane</location>
        <topology evidence="1">Multi-pass membrane protein</topology>
    </subcellularLocation>
</comment>
<dbReference type="PANTHER" id="PTHR43029:SF10">
    <property type="entry name" value="AMMONIUM TRANSPORTER MEP2"/>
    <property type="match status" value="1"/>
</dbReference>
<feature type="transmembrane region" description="Helical" evidence="9">
    <location>
        <begin position="12"/>
        <end position="30"/>
    </location>
</feature>
<feature type="region of interest" description="Disordered" evidence="8">
    <location>
        <begin position="473"/>
        <end position="494"/>
    </location>
</feature>
<accession>A0AAD9SV99</accession>
<keyword evidence="7" id="KW-0924">Ammonia transport</keyword>
<organism evidence="11 12">
    <name type="scientific">Diplocarpon rosae</name>
    <dbReference type="NCBI Taxonomy" id="946125"/>
    <lineage>
        <taxon>Eukaryota</taxon>
        <taxon>Fungi</taxon>
        <taxon>Dikarya</taxon>
        <taxon>Ascomycota</taxon>
        <taxon>Pezizomycotina</taxon>
        <taxon>Leotiomycetes</taxon>
        <taxon>Helotiales</taxon>
        <taxon>Drepanopezizaceae</taxon>
        <taxon>Diplocarpon</taxon>
    </lineage>
</organism>
<keyword evidence="5 9" id="KW-1133">Transmembrane helix</keyword>
<proteinExistence type="inferred from homology"/>
<dbReference type="Pfam" id="PF00909">
    <property type="entry name" value="Ammonium_transp"/>
    <property type="match status" value="2"/>
</dbReference>
<feature type="transmembrane region" description="Helical" evidence="9">
    <location>
        <begin position="356"/>
        <end position="376"/>
    </location>
</feature>
<evidence type="ECO:0000256" key="2">
    <source>
        <dbReference type="ARBA" id="ARBA00005887"/>
    </source>
</evidence>
<gene>
    <name evidence="11" type="ORF">QTJ16_007143</name>
</gene>
<dbReference type="GO" id="GO:0008519">
    <property type="term" value="F:ammonium channel activity"/>
    <property type="evidence" value="ECO:0007669"/>
    <property type="project" value="InterPro"/>
</dbReference>
<feature type="transmembrane region" description="Helical" evidence="9">
    <location>
        <begin position="241"/>
        <end position="258"/>
    </location>
</feature>
<feature type="compositionally biased region" description="Polar residues" evidence="8">
    <location>
        <begin position="517"/>
        <end position="550"/>
    </location>
</feature>
<keyword evidence="12" id="KW-1185">Reference proteome</keyword>
<feature type="transmembrane region" description="Helical" evidence="9">
    <location>
        <begin position="302"/>
        <end position="319"/>
    </location>
</feature>
<dbReference type="InterPro" id="IPR024041">
    <property type="entry name" value="NH4_transpt_AmtB-like_dom"/>
</dbReference>
<evidence type="ECO:0000256" key="9">
    <source>
        <dbReference type="SAM" id="Phobius"/>
    </source>
</evidence>
<evidence type="ECO:0000256" key="8">
    <source>
        <dbReference type="SAM" id="MobiDB-lite"/>
    </source>
</evidence>
<evidence type="ECO:0000256" key="6">
    <source>
        <dbReference type="ARBA" id="ARBA00023136"/>
    </source>
</evidence>
<evidence type="ECO:0000313" key="11">
    <source>
        <dbReference type="EMBL" id="KAK2623589.1"/>
    </source>
</evidence>
<dbReference type="GO" id="GO:0005886">
    <property type="term" value="C:plasma membrane"/>
    <property type="evidence" value="ECO:0007669"/>
    <property type="project" value="TreeGrafter"/>
</dbReference>
<feature type="compositionally biased region" description="Low complexity" evidence="8">
    <location>
        <begin position="478"/>
        <end position="491"/>
    </location>
</feature>
<dbReference type="InterPro" id="IPR001905">
    <property type="entry name" value="Ammonium_transpt"/>
</dbReference>
<dbReference type="Proteomes" id="UP001285354">
    <property type="component" value="Unassembled WGS sequence"/>
</dbReference>
<feature type="transmembrane region" description="Helical" evidence="9">
    <location>
        <begin position="325"/>
        <end position="344"/>
    </location>
</feature>
<feature type="transmembrane region" description="Helical" evidence="9">
    <location>
        <begin position="411"/>
        <end position="434"/>
    </location>
</feature>
<dbReference type="InterPro" id="IPR029020">
    <property type="entry name" value="Ammonium/urea_transptr"/>
</dbReference>
<dbReference type="Gene3D" id="1.10.3430.10">
    <property type="entry name" value="Ammonium transporter AmtB like domains"/>
    <property type="match status" value="1"/>
</dbReference>
<feature type="domain" description="Ammonium transporter AmtB-like" evidence="10">
    <location>
        <begin position="233"/>
        <end position="428"/>
    </location>
</feature>
<evidence type="ECO:0000256" key="4">
    <source>
        <dbReference type="ARBA" id="ARBA00022692"/>
    </source>
</evidence>
<feature type="domain" description="Ammonium transporter AmtB-like" evidence="10">
    <location>
        <begin position="10"/>
        <end position="191"/>
    </location>
</feature>
<feature type="transmembrane region" description="Helical" evidence="9">
    <location>
        <begin position="270"/>
        <end position="290"/>
    </location>
</feature>